<dbReference type="PROSITE" id="PS50889">
    <property type="entry name" value="S4"/>
    <property type="match status" value="1"/>
</dbReference>
<dbReference type="SMART" id="SM00363">
    <property type="entry name" value="S4"/>
    <property type="match status" value="1"/>
</dbReference>
<dbReference type="Pfam" id="PF01479">
    <property type="entry name" value="S4"/>
    <property type="match status" value="1"/>
</dbReference>
<dbReference type="InterPro" id="IPR006225">
    <property type="entry name" value="PsdUridine_synth_RluC/D"/>
</dbReference>
<dbReference type="Proteomes" id="UP000028486">
    <property type="component" value="Chromosome"/>
</dbReference>
<evidence type="ECO:0000259" key="7">
    <source>
        <dbReference type="SMART" id="SM00363"/>
    </source>
</evidence>
<dbReference type="Pfam" id="PF00849">
    <property type="entry name" value="PseudoU_synth_2"/>
    <property type="match status" value="1"/>
</dbReference>
<evidence type="ECO:0000256" key="3">
    <source>
        <dbReference type="ARBA" id="ARBA00023235"/>
    </source>
</evidence>
<dbReference type="GO" id="GO:0003723">
    <property type="term" value="F:RNA binding"/>
    <property type="evidence" value="ECO:0007669"/>
    <property type="project" value="UniProtKB-KW"/>
</dbReference>
<sequence length="328" mass="36938">MHEFTSSSCGRLDQILSLELQISRNQISELIKSSNIFINDKVVSKPSFKLNLGDNIKVIFPEAKEDEVSKFNVDFDVKILYEDDDILVLDKPANLVTHPAPSVKEATLVEWLKSKNYTLSTINGEIRAGIVHRLDRGTSGALVVAKNNATHAALCAQLVDKSMGRVYLALCDLPLKENLIIDKPIGRNEQNRLKKAIIPNGRHAKSAFANIINYDGVNLIAAKLFTGRTHQIRVHLSSLNRHILGDNLYGFKSKDDKIKRVMLHAYMLNLIHPKTKQAMQFISPLPSDFYEILNKKIDKEILDEKINPKFVSSSFDDCDKWLCAKLSS</sequence>
<protein>
    <recommendedName>
        <fullName evidence="6">Pseudouridine synthase</fullName>
        <ecNumber evidence="6">5.4.99.-</ecNumber>
    </recommendedName>
</protein>
<dbReference type="CDD" id="cd00165">
    <property type="entry name" value="S4"/>
    <property type="match status" value="1"/>
</dbReference>
<dbReference type="NCBIfam" id="TIGR00005">
    <property type="entry name" value="rluA_subfam"/>
    <property type="match status" value="1"/>
</dbReference>
<comment type="catalytic activity">
    <reaction evidence="1 6">
        <text>a uridine in RNA = a pseudouridine in RNA</text>
        <dbReference type="Rhea" id="RHEA:48348"/>
        <dbReference type="Rhea" id="RHEA-COMP:12068"/>
        <dbReference type="Rhea" id="RHEA-COMP:12069"/>
        <dbReference type="ChEBI" id="CHEBI:65314"/>
        <dbReference type="ChEBI" id="CHEBI:65315"/>
    </reaction>
</comment>
<dbReference type="AlphaFoldDB" id="A0A076FGZ3"/>
<dbReference type="InterPro" id="IPR020103">
    <property type="entry name" value="PsdUridine_synth_cat_dom_sf"/>
</dbReference>
<dbReference type="EC" id="5.4.99.-" evidence="6"/>
<reference evidence="9" key="1">
    <citation type="journal article" date="2014" name="Genome Announc.">
        <title>Complete Genome Sequence of Campylobacter iguaniorum Strain 1485ET, Isolated from a Bearded Dragon (Pogona vitticeps).</title>
        <authorList>
            <person name="Gilbert M.J."/>
            <person name="Miller W.G."/>
            <person name="Yee E."/>
            <person name="Kik M."/>
            <person name="Wagenaar J.A."/>
            <person name="Duim B."/>
        </authorList>
    </citation>
    <scope>NUCLEOTIDE SEQUENCE [LARGE SCALE GENOMIC DNA]</scope>
    <source>
        <strain evidence="9">1485E</strain>
    </source>
</reference>
<organism evidence="8 9">
    <name type="scientific">Campylobacter iguaniorum</name>
    <dbReference type="NCBI Taxonomy" id="1244531"/>
    <lineage>
        <taxon>Bacteria</taxon>
        <taxon>Pseudomonadati</taxon>
        <taxon>Campylobacterota</taxon>
        <taxon>Epsilonproteobacteria</taxon>
        <taxon>Campylobacterales</taxon>
        <taxon>Campylobacteraceae</taxon>
        <taxon>Campylobacter</taxon>
    </lineage>
</organism>
<dbReference type="InterPro" id="IPR006145">
    <property type="entry name" value="PsdUridine_synth_RsuA/RluA"/>
</dbReference>
<evidence type="ECO:0000256" key="6">
    <source>
        <dbReference type="RuleBase" id="RU362028"/>
    </source>
</evidence>
<dbReference type="InterPro" id="IPR050188">
    <property type="entry name" value="RluA_PseudoU_synthase"/>
</dbReference>
<keyword evidence="5" id="KW-0694">RNA-binding</keyword>
<dbReference type="SUPFAM" id="SSF55120">
    <property type="entry name" value="Pseudouridine synthase"/>
    <property type="match status" value="1"/>
</dbReference>
<comment type="similarity">
    <text evidence="2 6">Belongs to the pseudouridine synthase RluA family.</text>
</comment>
<evidence type="ECO:0000313" key="8">
    <source>
        <dbReference type="EMBL" id="AII15089.2"/>
    </source>
</evidence>
<evidence type="ECO:0000256" key="1">
    <source>
        <dbReference type="ARBA" id="ARBA00000073"/>
    </source>
</evidence>
<evidence type="ECO:0000313" key="9">
    <source>
        <dbReference type="Proteomes" id="UP000028486"/>
    </source>
</evidence>
<dbReference type="Gene3D" id="3.10.290.10">
    <property type="entry name" value="RNA-binding S4 domain"/>
    <property type="match status" value="1"/>
</dbReference>
<gene>
    <name evidence="8" type="primary">rluD</name>
    <name evidence="8" type="ORF">CIG1485E_1255</name>
</gene>
<evidence type="ECO:0000256" key="4">
    <source>
        <dbReference type="PIRSR" id="PIRSR606225-1"/>
    </source>
</evidence>
<dbReference type="EMBL" id="CP009043">
    <property type="protein sequence ID" value="AII15089.2"/>
    <property type="molecule type" value="Genomic_DNA"/>
</dbReference>
<name>A0A076FGZ3_9BACT</name>
<keyword evidence="3 6" id="KW-0413">Isomerase</keyword>
<dbReference type="PANTHER" id="PTHR21600:SF44">
    <property type="entry name" value="RIBOSOMAL LARGE SUBUNIT PSEUDOURIDINE SYNTHASE D"/>
    <property type="match status" value="1"/>
</dbReference>
<dbReference type="InterPro" id="IPR036986">
    <property type="entry name" value="S4_RNA-bd_sf"/>
</dbReference>
<dbReference type="CDD" id="cd02869">
    <property type="entry name" value="PseudoU_synth_RluA_like"/>
    <property type="match status" value="1"/>
</dbReference>
<feature type="active site" evidence="4">
    <location>
        <position position="135"/>
    </location>
</feature>
<dbReference type="eggNOG" id="COG0564">
    <property type="taxonomic scope" value="Bacteria"/>
</dbReference>
<dbReference type="GO" id="GO:0120159">
    <property type="term" value="F:rRNA pseudouridine synthase activity"/>
    <property type="evidence" value="ECO:0007669"/>
    <property type="project" value="UniProtKB-ARBA"/>
</dbReference>
<dbReference type="InterPro" id="IPR006224">
    <property type="entry name" value="PsdUridine_synth_RluA-like_CS"/>
</dbReference>
<proteinExistence type="inferred from homology"/>
<evidence type="ECO:0000256" key="5">
    <source>
        <dbReference type="PROSITE-ProRule" id="PRU00182"/>
    </source>
</evidence>
<accession>A0A076FGZ3</accession>
<dbReference type="GO" id="GO:0000455">
    <property type="term" value="P:enzyme-directed rRNA pseudouridine synthesis"/>
    <property type="evidence" value="ECO:0007669"/>
    <property type="project" value="TreeGrafter"/>
</dbReference>
<dbReference type="KEGG" id="caj:CIG1485E_1255"/>
<dbReference type="PANTHER" id="PTHR21600">
    <property type="entry name" value="MITOCHONDRIAL RNA PSEUDOURIDINE SYNTHASE"/>
    <property type="match status" value="1"/>
</dbReference>
<dbReference type="STRING" id="1244531.CIG2463D_1346"/>
<feature type="domain" description="RNA-binding S4" evidence="7">
    <location>
        <begin position="10"/>
        <end position="74"/>
    </location>
</feature>
<keyword evidence="9" id="KW-1185">Reference proteome</keyword>
<evidence type="ECO:0000256" key="2">
    <source>
        <dbReference type="ARBA" id="ARBA00010876"/>
    </source>
</evidence>
<dbReference type="Gene3D" id="3.30.2350.10">
    <property type="entry name" value="Pseudouridine synthase"/>
    <property type="match status" value="1"/>
</dbReference>
<dbReference type="SUPFAM" id="SSF55174">
    <property type="entry name" value="Alpha-L RNA-binding motif"/>
    <property type="match status" value="1"/>
</dbReference>
<dbReference type="PROSITE" id="PS01129">
    <property type="entry name" value="PSI_RLU"/>
    <property type="match status" value="1"/>
</dbReference>
<comment type="function">
    <text evidence="6">Responsible for synthesis of pseudouridine from uracil.</text>
</comment>
<dbReference type="RefSeq" id="WP_081867146.1">
    <property type="nucleotide sequence ID" value="NZ_CP009043.1"/>
</dbReference>
<dbReference type="InterPro" id="IPR002942">
    <property type="entry name" value="S4_RNA-bd"/>
</dbReference>